<dbReference type="InterPro" id="IPR005599">
    <property type="entry name" value="GPI_mannosylTrfase"/>
</dbReference>
<evidence type="ECO:0000256" key="1">
    <source>
        <dbReference type="ARBA" id="ARBA00004477"/>
    </source>
</evidence>
<evidence type="ECO:0000256" key="5">
    <source>
        <dbReference type="ARBA" id="ARBA00022824"/>
    </source>
</evidence>
<proteinExistence type="inferred from homology"/>
<evidence type="ECO:0000256" key="6">
    <source>
        <dbReference type="ARBA" id="ARBA00022989"/>
    </source>
</evidence>
<keyword evidence="7 8" id="KW-0472">Membrane</keyword>
<accession>A0ABM4DDZ1</accession>
<feature type="transmembrane region" description="Helical" evidence="8">
    <location>
        <begin position="498"/>
        <end position="517"/>
    </location>
</feature>
<gene>
    <name evidence="10" type="primary">LOC100210152</name>
</gene>
<evidence type="ECO:0000313" key="10">
    <source>
        <dbReference type="RefSeq" id="XP_065672630.1"/>
    </source>
</evidence>
<feature type="transmembrane region" description="Helical" evidence="8">
    <location>
        <begin position="138"/>
        <end position="156"/>
    </location>
</feature>
<feature type="transmembrane region" description="Helical" evidence="8">
    <location>
        <begin position="185"/>
        <end position="211"/>
    </location>
</feature>
<keyword evidence="3" id="KW-0808">Transferase</keyword>
<name>A0ABM4DDZ1_HYDVU</name>
<evidence type="ECO:0000256" key="8">
    <source>
        <dbReference type="RuleBase" id="RU363075"/>
    </source>
</evidence>
<evidence type="ECO:0000256" key="7">
    <source>
        <dbReference type="ARBA" id="ARBA00023136"/>
    </source>
</evidence>
<dbReference type="Proteomes" id="UP001652625">
    <property type="component" value="Chromosome 13"/>
</dbReference>
<keyword evidence="5 8" id="KW-0256">Endoplasmic reticulum</keyword>
<evidence type="ECO:0000256" key="3">
    <source>
        <dbReference type="ARBA" id="ARBA00022679"/>
    </source>
</evidence>
<dbReference type="EC" id="2.4.1.-" evidence="8"/>
<dbReference type="Pfam" id="PF03901">
    <property type="entry name" value="Glyco_transf_22"/>
    <property type="match status" value="1"/>
</dbReference>
<feature type="transmembrane region" description="Helical" evidence="8">
    <location>
        <begin position="529"/>
        <end position="549"/>
    </location>
</feature>
<organism evidence="9 10">
    <name type="scientific">Hydra vulgaris</name>
    <name type="common">Hydra</name>
    <name type="synonym">Hydra attenuata</name>
    <dbReference type="NCBI Taxonomy" id="6087"/>
    <lineage>
        <taxon>Eukaryota</taxon>
        <taxon>Metazoa</taxon>
        <taxon>Cnidaria</taxon>
        <taxon>Hydrozoa</taxon>
        <taxon>Hydroidolina</taxon>
        <taxon>Anthoathecata</taxon>
        <taxon>Aplanulata</taxon>
        <taxon>Hydridae</taxon>
        <taxon>Hydra</taxon>
    </lineage>
</organism>
<dbReference type="GO" id="GO:0016757">
    <property type="term" value="F:glycosyltransferase activity"/>
    <property type="evidence" value="ECO:0007669"/>
    <property type="project" value="UniProtKB-KW"/>
</dbReference>
<evidence type="ECO:0000256" key="4">
    <source>
        <dbReference type="ARBA" id="ARBA00022692"/>
    </source>
</evidence>
<feature type="transmembrane region" description="Helical" evidence="8">
    <location>
        <begin position="275"/>
        <end position="299"/>
    </location>
</feature>
<comment type="similarity">
    <text evidence="8">Belongs to the glycosyltransferase 22 family.</text>
</comment>
<keyword evidence="4 8" id="KW-0812">Transmembrane</keyword>
<sequence>MRNRSTKTKNKNHENQIKDNVGLPWSTKEKLFISVTLRLFSVFLTRTFFVPDEYWQSTEVAHYNVFGYGYVTWEWKQKIRSYFYPFLFEIYFRTVKLFAIDSLFFVVYGPHVMQALLTSFCDLSVYYSAFNLFGSDKIASLAFFNQICSWFLIYTGSRTLSNTAEMCFSTFGIFYLFASTSKSNFFLSLLFGGISCIIRPTSVIIWFPLVLREIIYSKRSMKNIAVNLIFVTSTLLMLILGVDFYFYKQFVLTHWNFLRFNLIEDMSQFYGSHPFYWYFFEGLPVVFGFSIAFIFLGALKCKKQRFFLWIILLYVIAHSFISHKEFRFVLPTIPIASFYAGYGLNFLSTLISKKKFYMLLVVLVISNTFVALYFCLIHQRGSIDVIKYLSAQSSKNIKVLFLMPCHSTPYYSYLHRNVSLQFLTCHPSSELSYVEEAEAFYFEPISWLNEIAAFSKTHVVFYNVIPESVKTYFQDIGFKQVGCPNQTPSYCSSTPHMFYLYVCGCNSTSYMFWLFFSPFVYTKKKKFRLHLFFTLIFQKEGLVAILLFMKLQIKCNK</sequence>
<feature type="transmembrane region" description="Helical" evidence="8">
    <location>
        <begin position="328"/>
        <end position="347"/>
    </location>
</feature>
<reference evidence="10" key="1">
    <citation type="submission" date="2025-08" db="UniProtKB">
        <authorList>
            <consortium name="RefSeq"/>
        </authorList>
    </citation>
    <scope>IDENTIFICATION</scope>
</reference>
<dbReference type="GeneID" id="100210152"/>
<dbReference type="PANTHER" id="PTHR22760:SF4">
    <property type="entry name" value="GPI MANNOSYLTRANSFERASE 3"/>
    <property type="match status" value="1"/>
</dbReference>
<dbReference type="PANTHER" id="PTHR22760">
    <property type="entry name" value="GLYCOSYLTRANSFERASE"/>
    <property type="match status" value="1"/>
</dbReference>
<keyword evidence="2 8" id="KW-0328">Glycosyltransferase</keyword>
<comment type="subcellular location">
    <subcellularLocation>
        <location evidence="1 8">Endoplasmic reticulum membrane</location>
        <topology evidence="1 8">Multi-pass membrane protein</topology>
    </subcellularLocation>
</comment>
<protein>
    <recommendedName>
        <fullName evidence="8">Mannosyltransferase</fullName>
        <ecNumber evidence="8">2.4.1.-</ecNumber>
    </recommendedName>
</protein>
<feature type="transmembrane region" description="Helical" evidence="8">
    <location>
        <begin position="223"/>
        <end position="247"/>
    </location>
</feature>
<feature type="transmembrane region" description="Helical" evidence="8">
    <location>
        <begin position="90"/>
        <end position="108"/>
    </location>
</feature>
<feature type="transmembrane region" description="Helical" evidence="8">
    <location>
        <begin position="163"/>
        <end position="179"/>
    </location>
</feature>
<evidence type="ECO:0000256" key="2">
    <source>
        <dbReference type="ARBA" id="ARBA00022676"/>
    </source>
</evidence>
<feature type="transmembrane region" description="Helical" evidence="8">
    <location>
        <begin position="356"/>
        <end position="374"/>
    </location>
</feature>
<evidence type="ECO:0000313" key="9">
    <source>
        <dbReference type="Proteomes" id="UP001652625"/>
    </source>
</evidence>
<keyword evidence="9" id="KW-1185">Reference proteome</keyword>
<dbReference type="RefSeq" id="XP_065672630.1">
    <property type="nucleotide sequence ID" value="XM_065816558.1"/>
</dbReference>
<keyword evidence="6 8" id="KW-1133">Transmembrane helix</keyword>
<feature type="transmembrane region" description="Helical" evidence="8">
    <location>
        <begin position="306"/>
        <end position="322"/>
    </location>
</feature>